<organism evidence="1 2">
    <name type="scientific">Aquimarina algiphila</name>
    <dbReference type="NCBI Taxonomy" id="2047982"/>
    <lineage>
        <taxon>Bacteria</taxon>
        <taxon>Pseudomonadati</taxon>
        <taxon>Bacteroidota</taxon>
        <taxon>Flavobacteriia</taxon>
        <taxon>Flavobacteriales</taxon>
        <taxon>Flavobacteriaceae</taxon>
        <taxon>Aquimarina</taxon>
    </lineage>
</organism>
<protein>
    <recommendedName>
        <fullName evidence="3">TraB/GumN family protein</fullName>
    </recommendedName>
</protein>
<name>A0A554VCN7_9FLAO</name>
<gene>
    <name evidence="1" type="ORF">FOF46_26120</name>
</gene>
<evidence type="ECO:0000313" key="2">
    <source>
        <dbReference type="Proteomes" id="UP000318833"/>
    </source>
</evidence>
<dbReference type="OrthoDB" id="7055505at2"/>
<comment type="caution">
    <text evidence="1">The sequence shown here is derived from an EMBL/GenBank/DDBJ whole genome shotgun (WGS) entry which is preliminary data.</text>
</comment>
<evidence type="ECO:0000313" key="1">
    <source>
        <dbReference type="EMBL" id="TSE04505.1"/>
    </source>
</evidence>
<reference evidence="1 2" key="1">
    <citation type="submission" date="2019-07" db="EMBL/GenBank/DDBJ databases">
        <title>The draft genome sequence of Aquimarina algiphila M91.</title>
        <authorList>
            <person name="Meng X."/>
        </authorList>
    </citation>
    <scope>NUCLEOTIDE SEQUENCE [LARGE SCALE GENOMIC DNA]</scope>
    <source>
        <strain evidence="1 2">M91</strain>
    </source>
</reference>
<evidence type="ECO:0008006" key="3">
    <source>
        <dbReference type="Google" id="ProtNLM"/>
    </source>
</evidence>
<accession>A0A554VCN7</accession>
<dbReference type="Proteomes" id="UP000318833">
    <property type="component" value="Unassembled WGS sequence"/>
</dbReference>
<dbReference type="InterPro" id="IPR043749">
    <property type="entry name" value="DUF5694"/>
</dbReference>
<proteinExistence type="predicted"/>
<dbReference type="AlphaFoldDB" id="A0A554VCN7"/>
<dbReference type="Pfam" id="PF18950">
    <property type="entry name" value="DUF5694"/>
    <property type="match status" value="1"/>
</dbReference>
<keyword evidence="2" id="KW-1185">Reference proteome</keyword>
<dbReference type="EMBL" id="VLNR01000080">
    <property type="protein sequence ID" value="TSE04505.1"/>
    <property type="molecule type" value="Genomic_DNA"/>
</dbReference>
<sequence>MIETNQVKVLTLGSFHFKFPNLDVDQTSKEDQIDVLEPKYQEEIELIVDKLEKFKPTIIVIERQPKKQQKYDSLYTAYVNGTHKLSRSEEQQIGFRLSKRLGLKQLYCVDAWGTDYEDVRKAVYENDTVSKKRFMDYFYNNPDTILNSWLNEKKVFKTEGILAELKRINTDEHVKKGLGDYLIGIFKYETEESDQFGPDFVTSWWFNRNLRIFRNIQRINAKSDDRILVIYGSGHMNLLNIFFDSSPEYRLMKINDYL</sequence>